<dbReference type="InterPro" id="IPR024590">
    <property type="entry name" value="HrpA_C"/>
</dbReference>
<keyword evidence="1" id="KW-0547">Nucleotide-binding</keyword>
<evidence type="ECO:0000256" key="5">
    <source>
        <dbReference type="SAM" id="MobiDB-lite"/>
    </source>
</evidence>
<name>A0ABW2ARN4_9MICO</name>
<keyword evidence="3 8" id="KW-0347">Helicase</keyword>
<feature type="domain" description="Helicase ATP-binding" evidence="6">
    <location>
        <begin position="88"/>
        <end position="251"/>
    </location>
</feature>
<keyword evidence="9" id="KW-1185">Reference proteome</keyword>
<sequence>MLPTSPVSTPGSVNSSHCVTRSTPTGSSPTTTSPGCWANRSRGKPTRFAKMACVANAVDRAVAREAVQLPPLRYPPDLPVSAARPELLAAIRDHQVVVIAGETGSGKTTQIPKMCLELGRGRAGMIGHTQPRRIAARSVAARLAEELGVELGQEVGWQVRFTDHTGPKTLVKVMTDGILLAALQGDRDLRAYDTIIIDEAHERSLTIDFLLGYLKQLLPRRPDLKVIITSATIDPQRFAEHFAAPGRPVPIVEVSGRTYPVEVRYRPLVREVPGRGADAAPVLVGIDQVTGIVDAVEELWTESADDGGPQDILVFCSGEREIRDTREALDGLRLPGTTVLPLFGRLSVAEQQRIFAPSGERRIVVATNVAETSLTVPGIRYVVDSGTARISRYSQRTKVQRLPIEPISRASAGQRTGRCGRLADGVCIRLYSEQDFLARPEFTEPEILRTNLASVILQMAALRLGDIERFPFVQAPDSRQIADGRRLLQELQAIAADGRLTKTGRIIARLPVDPRLARMLIAADQEGALREALVIVSALSIQDPRERPQEAQAQADQSHARFKDEQSDFISYLNLWNYVKDQQKALSHSAFRRMCSREFLHYLRIREWQDLHTQVRDACRQQGLRTHRGHPASPLQIHQSLLPGLLSHVGLRERTTRDYLGARGAHFSIQPGSTLYRKQPDWVMSAELVETTRLWARVNAPTDPAWVEAAAQHLIKRSYSDPRWDRKRGSAVADERVTLYGIPLVAGRRVGYGAIDPQVSRELFLRHGLVEGDWDSPHQFLRDNHRLVERVAALEDRTRRRDLLVGEDELFAFYDLRVPETVVSGTDFDQWWKFERSRNPGLLTFTEEFLVRDEAGPVDVTDYPTTWRQGDLDLPLTYQFSPGSDADGVTVHIRLEQLNQVQPEGFDWLVPGLREDLAVALLRSLPKSLRRNFVPAPDFAKRALSMIEAGPYPFTQALADALHDLTGVDVRSGDFDTGAIPAHLQMTFRIERSVPRRRGRPRTEKVDEGNDLEALKASLAGSVRDVVARAGASIEQTGLTAWTFGQLPEEFEQTVNGRGVQGFPALVDDGSTVSLRVLPSAAERDQATALGLRRLLLLNTTVPWKQILGALSNTQRLTLATGPYADLDALLSDVVAAAVDTIVATRMPDGKVRDPEQFAQALLLVRQHIVPTVLEIVQLLVPILQASGEVTLLLDRMTQPAVQDLVAEVRGEQAALIAAGFISRIGLPGLAQVRRYVLAMKERLDKGPADLRRDADRAATIAQVVAERDLMVARLPADRRTGADVRAVDAMIRELRVSLFANRLGTAYPVSPQRIYKAMDAVEAAAE</sequence>
<dbReference type="Pfam" id="PF00270">
    <property type="entry name" value="DEAD"/>
    <property type="match status" value="1"/>
</dbReference>
<evidence type="ECO:0000259" key="6">
    <source>
        <dbReference type="PROSITE" id="PS51192"/>
    </source>
</evidence>
<evidence type="ECO:0000256" key="1">
    <source>
        <dbReference type="ARBA" id="ARBA00022741"/>
    </source>
</evidence>
<dbReference type="Pfam" id="PF11898">
    <property type="entry name" value="DUF3418"/>
    <property type="match status" value="1"/>
</dbReference>
<dbReference type="InterPro" id="IPR010222">
    <property type="entry name" value="RNA_helicase_HrpA"/>
</dbReference>
<dbReference type="Pfam" id="PF21010">
    <property type="entry name" value="HA2_C"/>
    <property type="match status" value="1"/>
</dbReference>
<protein>
    <submittedName>
        <fullName evidence="8">ATP-dependent RNA helicase HrpA</fullName>
        <ecNumber evidence="8">3.6.4.13</ecNumber>
    </submittedName>
</protein>
<evidence type="ECO:0000313" key="8">
    <source>
        <dbReference type="EMBL" id="MFC6713438.1"/>
    </source>
</evidence>
<dbReference type="InterPro" id="IPR007502">
    <property type="entry name" value="Helicase-assoc_dom"/>
</dbReference>
<dbReference type="PANTHER" id="PTHR18934:SF99">
    <property type="entry name" value="ATP-DEPENDENT RNA HELICASE DHX37-RELATED"/>
    <property type="match status" value="1"/>
</dbReference>
<accession>A0ABW2ARN4</accession>
<dbReference type="Pfam" id="PF07717">
    <property type="entry name" value="OB_NTP_bind"/>
    <property type="match status" value="1"/>
</dbReference>
<dbReference type="Pfam" id="PF04408">
    <property type="entry name" value="WHD_HA2"/>
    <property type="match status" value="1"/>
</dbReference>
<keyword evidence="4" id="KW-0067">ATP-binding</keyword>
<dbReference type="SMART" id="SM00490">
    <property type="entry name" value="HELICc"/>
    <property type="match status" value="1"/>
</dbReference>
<comment type="caution">
    <text evidence="8">The sequence shown here is derived from an EMBL/GenBank/DDBJ whole genome shotgun (WGS) entry which is preliminary data.</text>
</comment>
<dbReference type="EC" id="3.6.4.13" evidence="8"/>
<dbReference type="Gene3D" id="1.20.120.1080">
    <property type="match status" value="1"/>
</dbReference>
<dbReference type="EMBL" id="JBHSWJ010000002">
    <property type="protein sequence ID" value="MFC6713438.1"/>
    <property type="molecule type" value="Genomic_DNA"/>
</dbReference>
<evidence type="ECO:0000256" key="4">
    <source>
        <dbReference type="ARBA" id="ARBA00022840"/>
    </source>
</evidence>
<dbReference type="NCBIfam" id="TIGR01967">
    <property type="entry name" value="DEAH_box_HrpA"/>
    <property type="match status" value="1"/>
</dbReference>
<dbReference type="GO" id="GO:0003724">
    <property type="term" value="F:RNA helicase activity"/>
    <property type="evidence" value="ECO:0007669"/>
    <property type="project" value="UniProtKB-EC"/>
</dbReference>
<dbReference type="InterPro" id="IPR011545">
    <property type="entry name" value="DEAD/DEAH_box_helicase_dom"/>
</dbReference>
<feature type="domain" description="Helicase C-terminal" evidence="7">
    <location>
        <begin position="291"/>
        <end position="463"/>
    </location>
</feature>
<gene>
    <name evidence="8" type="primary">hrpA</name>
    <name evidence="8" type="ORF">ACFQBT_06155</name>
</gene>
<dbReference type="Proteomes" id="UP001596356">
    <property type="component" value="Unassembled WGS sequence"/>
</dbReference>
<dbReference type="NCBIfam" id="NF008348">
    <property type="entry name" value="PRK11131.1"/>
    <property type="match status" value="1"/>
</dbReference>
<dbReference type="InterPro" id="IPR014001">
    <property type="entry name" value="Helicase_ATP-bd"/>
</dbReference>
<dbReference type="InterPro" id="IPR027417">
    <property type="entry name" value="P-loop_NTPase"/>
</dbReference>
<feature type="compositionally biased region" description="Low complexity" evidence="5">
    <location>
        <begin position="22"/>
        <end position="35"/>
    </location>
</feature>
<evidence type="ECO:0000256" key="3">
    <source>
        <dbReference type="ARBA" id="ARBA00022806"/>
    </source>
</evidence>
<proteinExistence type="predicted"/>
<dbReference type="PANTHER" id="PTHR18934">
    <property type="entry name" value="ATP-DEPENDENT RNA HELICASE"/>
    <property type="match status" value="1"/>
</dbReference>
<dbReference type="SMART" id="SM00487">
    <property type="entry name" value="DEXDc"/>
    <property type="match status" value="1"/>
</dbReference>
<keyword evidence="2 8" id="KW-0378">Hydrolase</keyword>
<evidence type="ECO:0000256" key="2">
    <source>
        <dbReference type="ARBA" id="ARBA00022801"/>
    </source>
</evidence>
<feature type="compositionally biased region" description="Polar residues" evidence="5">
    <location>
        <begin position="1"/>
        <end position="21"/>
    </location>
</feature>
<dbReference type="Pfam" id="PF00271">
    <property type="entry name" value="Helicase_C"/>
    <property type="match status" value="1"/>
</dbReference>
<dbReference type="PROSITE" id="PS51192">
    <property type="entry name" value="HELICASE_ATP_BIND_1"/>
    <property type="match status" value="1"/>
</dbReference>
<evidence type="ECO:0000313" key="9">
    <source>
        <dbReference type="Proteomes" id="UP001596356"/>
    </source>
</evidence>
<dbReference type="SMART" id="SM00847">
    <property type="entry name" value="HA2"/>
    <property type="match status" value="1"/>
</dbReference>
<evidence type="ECO:0000259" key="7">
    <source>
        <dbReference type="PROSITE" id="PS51194"/>
    </source>
</evidence>
<dbReference type="Gene3D" id="3.40.50.300">
    <property type="entry name" value="P-loop containing nucleotide triphosphate hydrolases"/>
    <property type="match status" value="2"/>
</dbReference>
<dbReference type="InterPro" id="IPR001650">
    <property type="entry name" value="Helicase_C-like"/>
</dbReference>
<dbReference type="GO" id="GO:0016787">
    <property type="term" value="F:hydrolase activity"/>
    <property type="evidence" value="ECO:0007669"/>
    <property type="project" value="UniProtKB-KW"/>
</dbReference>
<dbReference type="CDD" id="cd18791">
    <property type="entry name" value="SF2_C_RHA"/>
    <property type="match status" value="1"/>
</dbReference>
<dbReference type="PROSITE" id="PS51194">
    <property type="entry name" value="HELICASE_CTER"/>
    <property type="match status" value="1"/>
</dbReference>
<dbReference type="SMART" id="SM00382">
    <property type="entry name" value="AAA"/>
    <property type="match status" value="1"/>
</dbReference>
<organism evidence="8 9">
    <name type="scientific">Branchiibius cervicis</name>
    <dbReference type="NCBI Taxonomy" id="908252"/>
    <lineage>
        <taxon>Bacteria</taxon>
        <taxon>Bacillati</taxon>
        <taxon>Actinomycetota</taxon>
        <taxon>Actinomycetes</taxon>
        <taxon>Micrococcales</taxon>
        <taxon>Dermacoccaceae</taxon>
        <taxon>Branchiibius</taxon>
    </lineage>
</organism>
<feature type="region of interest" description="Disordered" evidence="5">
    <location>
        <begin position="1"/>
        <end position="41"/>
    </location>
</feature>
<dbReference type="InterPro" id="IPR011709">
    <property type="entry name" value="DEAD-box_helicase_OB_fold"/>
</dbReference>
<dbReference type="InterPro" id="IPR003593">
    <property type="entry name" value="AAA+_ATPase"/>
</dbReference>
<dbReference type="InterPro" id="IPR048333">
    <property type="entry name" value="HA2_WH"/>
</dbReference>
<reference evidence="9" key="1">
    <citation type="journal article" date="2019" name="Int. J. Syst. Evol. Microbiol.">
        <title>The Global Catalogue of Microorganisms (GCM) 10K type strain sequencing project: providing services to taxonomists for standard genome sequencing and annotation.</title>
        <authorList>
            <consortium name="The Broad Institute Genomics Platform"/>
            <consortium name="The Broad Institute Genome Sequencing Center for Infectious Disease"/>
            <person name="Wu L."/>
            <person name="Ma J."/>
        </authorList>
    </citation>
    <scope>NUCLEOTIDE SEQUENCE [LARGE SCALE GENOMIC DNA]</scope>
    <source>
        <strain evidence="9">NBRC 106593</strain>
    </source>
</reference>
<dbReference type="SUPFAM" id="SSF52540">
    <property type="entry name" value="P-loop containing nucleoside triphosphate hydrolases"/>
    <property type="match status" value="1"/>
</dbReference>